<dbReference type="OrthoDB" id="799771at2"/>
<protein>
    <submittedName>
        <fullName evidence="3">Uncharacterized protein</fullName>
    </submittedName>
</protein>
<keyword evidence="4" id="KW-1185">Reference proteome</keyword>
<organism evidence="3 4">
    <name type="scientific">Mucilaginibacter pallidiroseus</name>
    <dbReference type="NCBI Taxonomy" id="2599295"/>
    <lineage>
        <taxon>Bacteria</taxon>
        <taxon>Pseudomonadati</taxon>
        <taxon>Bacteroidota</taxon>
        <taxon>Sphingobacteriia</taxon>
        <taxon>Sphingobacteriales</taxon>
        <taxon>Sphingobacteriaceae</taxon>
        <taxon>Mucilaginibacter</taxon>
    </lineage>
</organism>
<feature type="compositionally biased region" description="Basic and acidic residues" evidence="1">
    <location>
        <begin position="63"/>
        <end position="75"/>
    </location>
</feature>
<keyword evidence="2" id="KW-0812">Transmembrane</keyword>
<keyword evidence="2" id="KW-1133">Transmembrane helix</keyword>
<dbReference type="RefSeq" id="WP_146380855.1">
    <property type="nucleotide sequence ID" value="NZ_VOEJ01000002.1"/>
</dbReference>
<feature type="transmembrane region" description="Helical" evidence="2">
    <location>
        <begin position="12"/>
        <end position="36"/>
    </location>
</feature>
<feature type="region of interest" description="Disordered" evidence="1">
    <location>
        <begin position="58"/>
        <end position="84"/>
    </location>
</feature>
<dbReference type="EMBL" id="VOEJ01000002">
    <property type="protein sequence ID" value="TWR30397.1"/>
    <property type="molecule type" value="Genomic_DNA"/>
</dbReference>
<evidence type="ECO:0000256" key="1">
    <source>
        <dbReference type="SAM" id="MobiDB-lite"/>
    </source>
</evidence>
<evidence type="ECO:0000313" key="4">
    <source>
        <dbReference type="Proteomes" id="UP000320042"/>
    </source>
</evidence>
<comment type="caution">
    <text evidence="3">The sequence shown here is derived from an EMBL/GenBank/DDBJ whole genome shotgun (WGS) entry which is preliminary data.</text>
</comment>
<accession>A0A563UGC5</accession>
<name>A0A563UGC5_9SPHI</name>
<keyword evidence="2" id="KW-0472">Membrane</keyword>
<sequence>MTNLFTNLLHVFIIVMIAVFVIGGILAITGSFDHWGQRFQIKRRKRRILRQRAMLAKAPNNHDAPHVANKPDKDSVTYNRRYAS</sequence>
<evidence type="ECO:0000313" key="3">
    <source>
        <dbReference type="EMBL" id="TWR30397.1"/>
    </source>
</evidence>
<dbReference type="Proteomes" id="UP000320042">
    <property type="component" value="Unassembled WGS sequence"/>
</dbReference>
<reference evidence="3 4" key="1">
    <citation type="submission" date="2019-07" db="EMBL/GenBank/DDBJ databases">
        <authorList>
            <person name="Kim J."/>
        </authorList>
    </citation>
    <scope>NUCLEOTIDE SEQUENCE [LARGE SCALE GENOMIC DNA]</scope>
    <source>
        <strain evidence="4">dk17</strain>
    </source>
</reference>
<evidence type="ECO:0000256" key="2">
    <source>
        <dbReference type="SAM" id="Phobius"/>
    </source>
</evidence>
<proteinExistence type="predicted"/>
<gene>
    <name evidence="3" type="ORF">FPZ43_05505</name>
</gene>
<dbReference type="AlphaFoldDB" id="A0A563UGC5"/>